<evidence type="ECO:0000256" key="2">
    <source>
        <dbReference type="ARBA" id="ARBA00021310"/>
    </source>
</evidence>
<dbReference type="InterPro" id="IPR022572">
    <property type="entry name" value="DNA_rep/recomb_RecO_N"/>
</dbReference>
<organism evidence="9 10">
    <name type="scientific">Salimicrobium album</name>
    <dbReference type="NCBI Taxonomy" id="50717"/>
    <lineage>
        <taxon>Bacteria</taxon>
        <taxon>Bacillati</taxon>
        <taxon>Bacillota</taxon>
        <taxon>Bacilli</taxon>
        <taxon>Bacillales</taxon>
        <taxon>Bacillaceae</taxon>
        <taxon>Salimicrobium</taxon>
    </lineage>
</organism>
<dbReference type="InterPro" id="IPR003717">
    <property type="entry name" value="RecO"/>
</dbReference>
<comment type="caution">
    <text evidence="9">The sequence shown here is derived from an EMBL/GenBank/DDBJ whole genome shotgun (WGS) entry which is preliminary data.</text>
</comment>
<dbReference type="SUPFAM" id="SSF57863">
    <property type="entry name" value="ArfGap/RecO-like zinc finger"/>
    <property type="match status" value="1"/>
</dbReference>
<reference evidence="9 10" key="1">
    <citation type="submission" date="2016-10" db="EMBL/GenBank/DDBJ databases">
        <authorList>
            <person name="Varghese N."/>
            <person name="Submissions S."/>
        </authorList>
    </citation>
    <scope>NUCLEOTIDE SEQUENCE [LARGE SCALE GENOMIC DNA]</scope>
    <source>
        <strain evidence="9 10">DSM 20748</strain>
    </source>
</reference>
<keyword evidence="4 7" id="KW-0233">DNA recombination</keyword>
<dbReference type="Pfam" id="PF02565">
    <property type="entry name" value="RecO_C"/>
    <property type="match status" value="1"/>
</dbReference>
<feature type="domain" description="DNA replication/recombination mediator RecO N-terminal" evidence="8">
    <location>
        <begin position="1"/>
        <end position="78"/>
    </location>
</feature>
<gene>
    <name evidence="7" type="primary">recO</name>
    <name evidence="9" type="ORF">SAMN04488081_1043</name>
</gene>
<sequence length="247" mass="28451">MLEKIEGLVIRTRDYGETHKIVTLWTREKGKITVMARGAKKPSSRMSSVTQPFIYGNYLIYIGSGMGSMSQGETVDSFRSVREDILKAGYASFACELADKLVEEKEPDPFLFEQLLTTLTYIDEGRDPEIVTMMFELKIYRKAGFAPVLSRCINCGNSEGPFSFSVAEGGYLCNRCKHVDPDRYDLSERFSSLLPLLAEMDLKRLGNISMKKENKEKLRQLLDRYYEQYGGYFLKSRKFLKQMDKFY</sequence>
<evidence type="ECO:0000256" key="1">
    <source>
        <dbReference type="ARBA" id="ARBA00007452"/>
    </source>
</evidence>
<comment type="similarity">
    <text evidence="1 7">Belongs to the RecO family.</text>
</comment>
<dbReference type="PANTHER" id="PTHR33991">
    <property type="entry name" value="DNA REPAIR PROTEIN RECO"/>
    <property type="match status" value="1"/>
</dbReference>
<name>A0A1H3DRB9_9BACI</name>
<dbReference type="EMBL" id="FNOS01000002">
    <property type="protein sequence ID" value="SDX68199.1"/>
    <property type="molecule type" value="Genomic_DNA"/>
</dbReference>
<comment type="function">
    <text evidence="7">Involved in DNA repair and RecF pathway recombination.</text>
</comment>
<dbReference type="Gene3D" id="2.40.50.140">
    <property type="entry name" value="Nucleic acid-binding proteins"/>
    <property type="match status" value="1"/>
</dbReference>
<dbReference type="NCBIfam" id="TIGR00613">
    <property type="entry name" value="reco"/>
    <property type="match status" value="1"/>
</dbReference>
<evidence type="ECO:0000256" key="6">
    <source>
        <dbReference type="ARBA" id="ARBA00033409"/>
    </source>
</evidence>
<proteinExistence type="inferred from homology"/>
<dbReference type="InterPro" id="IPR042242">
    <property type="entry name" value="RecO_C"/>
</dbReference>
<evidence type="ECO:0000256" key="3">
    <source>
        <dbReference type="ARBA" id="ARBA00022763"/>
    </source>
</evidence>
<evidence type="ECO:0000259" key="8">
    <source>
        <dbReference type="Pfam" id="PF11967"/>
    </source>
</evidence>
<dbReference type="RefSeq" id="WP_076569885.1">
    <property type="nucleotide sequence ID" value="NZ_FNOS01000002.1"/>
</dbReference>
<dbReference type="Pfam" id="PF11967">
    <property type="entry name" value="RecO_N"/>
    <property type="match status" value="1"/>
</dbReference>
<evidence type="ECO:0000256" key="5">
    <source>
        <dbReference type="ARBA" id="ARBA00023204"/>
    </source>
</evidence>
<dbReference type="HAMAP" id="MF_00201">
    <property type="entry name" value="RecO"/>
    <property type="match status" value="1"/>
</dbReference>
<evidence type="ECO:0000313" key="10">
    <source>
        <dbReference type="Proteomes" id="UP000198647"/>
    </source>
</evidence>
<evidence type="ECO:0000256" key="4">
    <source>
        <dbReference type="ARBA" id="ARBA00023172"/>
    </source>
</evidence>
<dbReference type="Proteomes" id="UP000198647">
    <property type="component" value="Unassembled WGS sequence"/>
</dbReference>
<dbReference type="PANTHER" id="PTHR33991:SF1">
    <property type="entry name" value="DNA REPAIR PROTEIN RECO"/>
    <property type="match status" value="1"/>
</dbReference>
<keyword evidence="3 7" id="KW-0227">DNA damage</keyword>
<evidence type="ECO:0000256" key="7">
    <source>
        <dbReference type="HAMAP-Rule" id="MF_00201"/>
    </source>
</evidence>
<dbReference type="InterPro" id="IPR012340">
    <property type="entry name" value="NA-bd_OB-fold"/>
</dbReference>
<dbReference type="Gene3D" id="1.20.1440.120">
    <property type="entry name" value="Recombination protein O, C-terminal domain"/>
    <property type="match status" value="1"/>
</dbReference>
<dbReference type="SUPFAM" id="SSF50249">
    <property type="entry name" value="Nucleic acid-binding proteins"/>
    <property type="match status" value="1"/>
</dbReference>
<accession>A0A1H3DRB9</accession>
<dbReference type="InterPro" id="IPR037278">
    <property type="entry name" value="ARFGAP/RecO"/>
</dbReference>
<keyword evidence="5 7" id="KW-0234">DNA repair</keyword>
<protein>
    <recommendedName>
        <fullName evidence="2 7">DNA repair protein RecO</fullName>
    </recommendedName>
    <alternativeName>
        <fullName evidence="6 7">Recombination protein O</fullName>
    </alternativeName>
</protein>
<keyword evidence="10" id="KW-1185">Reference proteome</keyword>
<evidence type="ECO:0000313" key="9">
    <source>
        <dbReference type="EMBL" id="SDX68199.1"/>
    </source>
</evidence>